<keyword evidence="3" id="KW-0233">DNA recombination</keyword>
<evidence type="ECO:0000313" key="6">
    <source>
        <dbReference type="Proteomes" id="UP000199409"/>
    </source>
</evidence>
<proteinExistence type="inferred from homology"/>
<evidence type="ECO:0000256" key="1">
    <source>
        <dbReference type="ARBA" id="ARBA00008857"/>
    </source>
</evidence>
<evidence type="ECO:0000313" key="5">
    <source>
        <dbReference type="EMBL" id="SEA68138.1"/>
    </source>
</evidence>
<dbReference type="EMBL" id="FNQN01000009">
    <property type="protein sequence ID" value="SEA68138.1"/>
    <property type="molecule type" value="Genomic_DNA"/>
</dbReference>
<reference evidence="5 6" key="1">
    <citation type="submission" date="2016-10" db="EMBL/GenBank/DDBJ databases">
        <authorList>
            <person name="de Groot N.N."/>
        </authorList>
    </citation>
    <scope>NUCLEOTIDE SEQUENCE [LARGE SCALE GENOMIC DNA]</scope>
    <source>
        <strain evidence="5 6">DSM 7343</strain>
    </source>
</reference>
<dbReference type="PANTHER" id="PTHR30349:SF64">
    <property type="entry name" value="PROPHAGE INTEGRASE INTD-RELATED"/>
    <property type="match status" value="1"/>
</dbReference>
<keyword evidence="2" id="KW-0238">DNA-binding</keyword>
<keyword evidence="6" id="KW-1185">Reference proteome</keyword>
<dbReference type="InterPro" id="IPR002104">
    <property type="entry name" value="Integrase_catalytic"/>
</dbReference>
<dbReference type="GO" id="GO:0015074">
    <property type="term" value="P:DNA integration"/>
    <property type="evidence" value="ECO:0007669"/>
    <property type="project" value="InterPro"/>
</dbReference>
<dbReference type="GO" id="GO:0006310">
    <property type="term" value="P:DNA recombination"/>
    <property type="evidence" value="ECO:0007669"/>
    <property type="project" value="UniProtKB-KW"/>
</dbReference>
<evidence type="ECO:0000256" key="2">
    <source>
        <dbReference type="ARBA" id="ARBA00023125"/>
    </source>
</evidence>
<accession>A0A1H4D6E7</accession>
<name>A0A1H4D6E7_9BACT</name>
<dbReference type="Gene3D" id="1.10.443.10">
    <property type="entry name" value="Intergrase catalytic core"/>
    <property type="match status" value="1"/>
</dbReference>
<dbReference type="SUPFAM" id="SSF56349">
    <property type="entry name" value="DNA breaking-rejoining enzymes"/>
    <property type="match status" value="1"/>
</dbReference>
<gene>
    <name evidence="5" type="ORF">SAMN05660420_02855</name>
</gene>
<evidence type="ECO:0000259" key="4">
    <source>
        <dbReference type="PROSITE" id="PS51898"/>
    </source>
</evidence>
<dbReference type="OrthoDB" id="9775880at2"/>
<dbReference type="GO" id="GO:0003677">
    <property type="term" value="F:DNA binding"/>
    <property type="evidence" value="ECO:0007669"/>
    <property type="project" value="UniProtKB-KW"/>
</dbReference>
<dbReference type="InterPro" id="IPR050090">
    <property type="entry name" value="Tyrosine_recombinase_XerCD"/>
</dbReference>
<dbReference type="InterPro" id="IPR013762">
    <property type="entry name" value="Integrase-like_cat_sf"/>
</dbReference>
<dbReference type="Pfam" id="PF00589">
    <property type="entry name" value="Phage_integrase"/>
    <property type="match status" value="1"/>
</dbReference>
<evidence type="ECO:0000256" key="3">
    <source>
        <dbReference type="ARBA" id="ARBA00023172"/>
    </source>
</evidence>
<dbReference type="Gene3D" id="1.10.150.130">
    <property type="match status" value="1"/>
</dbReference>
<dbReference type="Proteomes" id="UP000199409">
    <property type="component" value="Unassembled WGS sequence"/>
</dbReference>
<dbReference type="STRING" id="37625.SAMN05660420_02855"/>
<dbReference type="PANTHER" id="PTHR30349">
    <property type="entry name" value="PHAGE INTEGRASE-RELATED"/>
    <property type="match status" value="1"/>
</dbReference>
<comment type="similarity">
    <text evidence="1">Belongs to the 'phage' integrase family.</text>
</comment>
<dbReference type="CDD" id="cd01189">
    <property type="entry name" value="INT_ICEBs1_C_like"/>
    <property type="match status" value="1"/>
</dbReference>
<dbReference type="AlphaFoldDB" id="A0A1H4D6E7"/>
<feature type="domain" description="Tyr recombinase" evidence="4">
    <location>
        <begin position="182"/>
        <end position="376"/>
    </location>
</feature>
<organism evidence="5 6">
    <name type="scientific">Desulfuromusa kysingii</name>
    <dbReference type="NCBI Taxonomy" id="37625"/>
    <lineage>
        <taxon>Bacteria</taxon>
        <taxon>Pseudomonadati</taxon>
        <taxon>Thermodesulfobacteriota</taxon>
        <taxon>Desulfuromonadia</taxon>
        <taxon>Desulfuromonadales</taxon>
        <taxon>Geopsychrobacteraceae</taxon>
        <taxon>Desulfuromusa</taxon>
    </lineage>
</organism>
<dbReference type="RefSeq" id="WP_092349996.1">
    <property type="nucleotide sequence ID" value="NZ_FNQN01000009.1"/>
</dbReference>
<sequence>MGIKVREKTPNSNIYYLFINYKKKRVALRIGSKEDAEKAAIYLQEKINSGRLDLNKLKSSRRAMPKLGPYSEYVIDSLYDPETQSSTNERYKLVRSKDIVNTDLHSLDKKFLDEITPHEIWTFLNKLVDLGRAPKSIELTRTVLSCCFKHAKMEKFISENPLKEIPRLKKRKAMTDDEIATDKINPFSREQRDKFIELSMKESPDMYGPLIMTLFKTGLRLGEILALRWEDINWEKGTIYINKTYKRGEQKPTKMKRSRHVDLSYQLFSELKKLYEKRKDECSSVPIMAQIIFGYKGHFRAQNTVRKAYKKLLKKAALPDKRIHDTRHTYATLLLSNNASIAYIKDQLGHKKIQTTLDYYGKYIPGANRDMVSKLDSPET</sequence>
<dbReference type="InterPro" id="IPR011010">
    <property type="entry name" value="DNA_brk_join_enz"/>
</dbReference>
<dbReference type="PROSITE" id="PS51898">
    <property type="entry name" value="TYR_RECOMBINASE"/>
    <property type="match status" value="1"/>
</dbReference>
<protein>
    <submittedName>
        <fullName evidence="5">Integrase</fullName>
    </submittedName>
</protein>
<dbReference type="InterPro" id="IPR010998">
    <property type="entry name" value="Integrase_recombinase_N"/>
</dbReference>